<protein>
    <recommendedName>
        <fullName evidence="5">DUF4190 domain-containing protein</fullName>
    </recommendedName>
</protein>
<dbReference type="RefSeq" id="WP_130448717.1">
    <property type="nucleotide sequence ID" value="NZ_SHLA01000001.1"/>
</dbReference>
<sequence>MTENPNDPKNNPASEGDNPQQPVTPPNPEAPAEPQATPAPDAAQGGWPAPPAGNPQQGPYDQAPYAQAPGASPYGQVPQPQKASGITITAMVLGIVAICMSLIPFVHYAAFAVGAAAVIVAIIALVKKRHRKGFALTGLITGVLSLIIAVVWSIVVVAAVGFLGEAVGETGNYTFEATSVEPAEVALVTTVDDMTTGMQTLSGGETLSEQVEANTLIGSVTITNASGSTGEIACRILDEAGSVVSEHSASGSGAEAVCSVAESMMQ</sequence>
<evidence type="ECO:0000256" key="1">
    <source>
        <dbReference type="SAM" id="MobiDB-lite"/>
    </source>
</evidence>
<keyword evidence="2" id="KW-0812">Transmembrane</keyword>
<feature type="region of interest" description="Disordered" evidence="1">
    <location>
        <begin position="1"/>
        <end position="79"/>
    </location>
</feature>
<keyword evidence="4" id="KW-1185">Reference proteome</keyword>
<feature type="compositionally biased region" description="Pro residues" evidence="1">
    <location>
        <begin position="22"/>
        <end position="31"/>
    </location>
</feature>
<evidence type="ECO:0000313" key="3">
    <source>
        <dbReference type="EMBL" id="RZU60654.1"/>
    </source>
</evidence>
<feature type="transmembrane region" description="Helical" evidence="2">
    <location>
        <begin position="83"/>
        <end position="103"/>
    </location>
</feature>
<reference evidence="3 4" key="1">
    <citation type="submission" date="2019-02" db="EMBL/GenBank/DDBJ databases">
        <title>Sequencing the genomes of 1000 actinobacteria strains.</title>
        <authorList>
            <person name="Klenk H.-P."/>
        </authorList>
    </citation>
    <scope>NUCLEOTIDE SEQUENCE [LARGE SCALE GENOMIC DNA]</scope>
    <source>
        <strain evidence="3 4">DSM 17364</strain>
    </source>
</reference>
<evidence type="ECO:0008006" key="5">
    <source>
        <dbReference type="Google" id="ProtNLM"/>
    </source>
</evidence>
<keyword evidence="2" id="KW-0472">Membrane</keyword>
<dbReference type="EMBL" id="SHLA01000001">
    <property type="protein sequence ID" value="RZU60654.1"/>
    <property type="molecule type" value="Genomic_DNA"/>
</dbReference>
<name>A0A4Q8A9N5_9MICC</name>
<feature type="compositionally biased region" description="Polar residues" evidence="1">
    <location>
        <begin position="1"/>
        <end position="13"/>
    </location>
</feature>
<gene>
    <name evidence="3" type="ORF">EV380_0198</name>
</gene>
<evidence type="ECO:0000256" key="2">
    <source>
        <dbReference type="SAM" id="Phobius"/>
    </source>
</evidence>
<feature type="compositionally biased region" description="Low complexity" evidence="1">
    <location>
        <begin position="32"/>
        <end position="47"/>
    </location>
</feature>
<evidence type="ECO:0000313" key="4">
    <source>
        <dbReference type="Proteomes" id="UP000292685"/>
    </source>
</evidence>
<comment type="caution">
    <text evidence="3">The sequence shown here is derived from an EMBL/GenBank/DDBJ whole genome shotgun (WGS) entry which is preliminary data.</text>
</comment>
<feature type="transmembrane region" description="Helical" evidence="2">
    <location>
        <begin position="138"/>
        <end position="163"/>
    </location>
</feature>
<feature type="transmembrane region" description="Helical" evidence="2">
    <location>
        <begin position="109"/>
        <end position="126"/>
    </location>
</feature>
<dbReference type="SUPFAM" id="SSF81995">
    <property type="entry name" value="beta-sandwich domain of Sec23/24"/>
    <property type="match status" value="1"/>
</dbReference>
<proteinExistence type="predicted"/>
<organism evidence="3 4">
    <name type="scientific">Zhihengliuella halotolerans</name>
    <dbReference type="NCBI Taxonomy" id="370736"/>
    <lineage>
        <taxon>Bacteria</taxon>
        <taxon>Bacillati</taxon>
        <taxon>Actinomycetota</taxon>
        <taxon>Actinomycetes</taxon>
        <taxon>Micrococcales</taxon>
        <taxon>Micrococcaceae</taxon>
        <taxon>Zhihengliuella</taxon>
    </lineage>
</organism>
<dbReference type="Proteomes" id="UP000292685">
    <property type="component" value="Unassembled WGS sequence"/>
</dbReference>
<accession>A0A4Q8A9N5</accession>
<dbReference type="AlphaFoldDB" id="A0A4Q8A9N5"/>
<keyword evidence="2" id="KW-1133">Transmembrane helix</keyword>